<evidence type="ECO:0000256" key="5">
    <source>
        <dbReference type="ARBA" id="ARBA00022989"/>
    </source>
</evidence>
<evidence type="ECO:0000256" key="3">
    <source>
        <dbReference type="ARBA" id="ARBA00022448"/>
    </source>
</evidence>
<accession>T1IK45</accession>
<dbReference type="PANTHER" id="PTHR18966">
    <property type="entry name" value="IONOTROPIC GLUTAMATE RECEPTOR"/>
    <property type="match status" value="1"/>
</dbReference>
<dbReference type="Pfam" id="PF00060">
    <property type="entry name" value="Lig_chan"/>
    <property type="match status" value="1"/>
</dbReference>
<evidence type="ECO:0000256" key="1">
    <source>
        <dbReference type="ARBA" id="ARBA00004141"/>
    </source>
</evidence>
<feature type="transmembrane region" description="Helical" evidence="12">
    <location>
        <begin position="285"/>
        <end position="305"/>
    </location>
</feature>
<evidence type="ECO:0000256" key="9">
    <source>
        <dbReference type="ARBA" id="ARBA00023180"/>
    </source>
</evidence>
<dbReference type="SUPFAM" id="SSF53850">
    <property type="entry name" value="Periplasmic binding protein-like II"/>
    <property type="match status" value="1"/>
</dbReference>
<reference evidence="15" key="1">
    <citation type="submission" date="2011-05" db="EMBL/GenBank/DDBJ databases">
        <authorList>
            <person name="Richards S.R."/>
            <person name="Qu J."/>
            <person name="Jiang H."/>
            <person name="Jhangiani S.N."/>
            <person name="Agravi P."/>
            <person name="Goodspeed R."/>
            <person name="Gross S."/>
            <person name="Mandapat C."/>
            <person name="Jackson L."/>
            <person name="Mathew T."/>
            <person name="Pu L."/>
            <person name="Thornton R."/>
            <person name="Saada N."/>
            <person name="Wilczek-Boney K.B."/>
            <person name="Lee S."/>
            <person name="Kovar C."/>
            <person name="Wu Y."/>
            <person name="Scherer S.E."/>
            <person name="Worley K.C."/>
            <person name="Muzny D.M."/>
            <person name="Gibbs R."/>
        </authorList>
    </citation>
    <scope>NUCLEOTIDE SEQUENCE</scope>
    <source>
        <strain evidence="15">Brora</strain>
    </source>
</reference>
<evidence type="ECO:0000256" key="2">
    <source>
        <dbReference type="ARBA" id="ARBA00008685"/>
    </source>
</evidence>
<evidence type="ECO:0000256" key="10">
    <source>
        <dbReference type="ARBA" id="ARBA00023286"/>
    </source>
</evidence>
<keyword evidence="15" id="KW-1185">Reference proteome</keyword>
<feature type="transmembrane region" description="Helical" evidence="12">
    <location>
        <begin position="102"/>
        <end position="123"/>
    </location>
</feature>
<organism evidence="14 15">
    <name type="scientific">Strigamia maritima</name>
    <name type="common">European centipede</name>
    <name type="synonym">Geophilus maritimus</name>
    <dbReference type="NCBI Taxonomy" id="126957"/>
    <lineage>
        <taxon>Eukaryota</taxon>
        <taxon>Metazoa</taxon>
        <taxon>Ecdysozoa</taxon>
        <taxon>Arthropoda</taxon>
        <taxon>Myriapoda</taxon>
        <taxon>Chilopoda</taxon>
        <taxon>Pleurostigmophora</taxon>
        <taxon>Geophilomorpha</taxon>
        <taxon>Linotaeniidae</taxon>
        <taxon>Strigamia</taxon>
    </lineage>
</organism>
<proteinExistence type="inferred from homology"/>
<reference evidence="14" key="2">
    <citation type="submission" date="2015-02" db="UniProtKB">
        <authorList>
            <consortium name="EnsemblMetazoa"/>
        </authorList>
    </citation>
    <scope>IDENTIFICATION</scope>
</reference>
<evidence type="ECO:0000256" key="4">
    <source>
        <dbReference type="ARBA" id="ARBA00022692"/>
    </source>
</evidence>
<protein>
    <recommendedName>
        <fullName evidence="13">Ionotropic glutamate receptor C-terminal domain-containing protein</fullName>
    </recommendedName>
</protein>
<keyword evidence="9" id="KW-0325">Glycoprotein</keyword>
<dbReference type="STRING" id="126957.T1IK45"/>
<sequence>MSAIKINSYREEVVDFSEAFMETGIAIMVAKRTGIVSPKAFLEPFDNISWLFILVIGIQVAALSIFLFEWLSPSGYGMKLQAPRAVNVDCPRGYTARYMASVWAMFAVVFIAIYTANLAAFMITREEYYKLSGVEDPKLANPLAVEPPFRYGTVPYSNTHVIIQRNLPQIHEYMKPYNQENVNEGMEAVKNGTLDAFIYDATVLQHLVGQDDDCKLLTVGSWYSRTGYGIAFMKNSKYLKLFNRQMLVYKDNGDLERLQRFWLSGGCRPAKKNRSSSNPLSLDQFTSAFLLLSCGILLAVSLMILEHIYFKYVRKHLAKTDSGGCCSLISLSMARSLTFRGAVSVAQDLLKIHKCNDPVCDMYLWKIRQELDVARLRISILECELQNKDPQTSRRFSHVTLSPKKASETQYLTRDMTRNHLETNEPVEVSEYHKQQHYYKSVSKEIAEHETVL</sequence>
<comment type="subcellular location">
    <subcellularLocation>
        <location evidence="1">Membrane</location>
        <topology evidence="1">Multi-pass membrane protein</topology>
    </subcellularLocation>
</comment>
<keyword evidence="8" id="KW-0675">Receptor</keyword>
<name>T1IK45_STRMM</name>
<keyword evidence="7 12" id="KW-0472">Membrane</keyword>
<keyword evidence="11" id="KW-0407">Ion channel</keyword>
<keyword evidence="4 12" id="KW-0812">Transmembrane</keyword>
<dbReference type="GO" id="GO:0015276">
    <property type="term" value="F:ligand-gated monoatomic ion channel activity"/>
    <property type="evidence" value="ECO:0007669"/>
    <property type="project" value="InterPro"/>
</dbReference>
<dbReference type="OMA" id="LMILEHI"/>
<evidence type="ECO:0000313" key="15">
    <source>
        <dbReference type="Proteomes" id="UP000014500"/>
    </source>
</evidence>
<dbReference type="EnsemblMetazoa" id="SMAR001281-RA">
    <property type="protein sequence ID" value="SMAR001281-PA"/>
    <property type="gene ID" value="SMAR001281"/>
</dbReference>
<dbReference type="AlphaFoldDB" id="T1IK45"/>
<feature type="transmembrane region" description="Helical" evidence="12">
    <location>
        <begin position="48"/>
        <end position="71"/>
    </location>
</feature>
<evidence type="ECO:0000256" key="7">
    <source>
        <dbReference type="ARBA" id="ARBA00023136"/>
    </source>
</evidence>
<dbReference type="PhylomeDB" id="T1IK45"/>
<dbReference type="InterPro" id="IPR001320">
    <property type="entry name" value="Iontro_rcpt_C"/>
</dbReference>
<dbReference type="eggNOG" id="KOG1053">
    <property type="taxonomic scope" value="Eukaryota"/>
</dbReference>
<evidence type="ECO:0000259" key="13">
    <source>
        <dbReference type="SMART" id="SM00079"/>
    </source>
</evidence>
<evidence type="ECO:0000313" key="14">
    <source>
        <dbReference type="EnsemblMetazoa" id="SMAR001281-PA"/>
    </source>
</evidence>
<dbReference type="Proteomes" id="UP000014500">
    <property type="component" value="Unassembled WGS sequence"/>
</dbReference>
<keyword evidence="6" id="KW-0406">Ion transport</keyword>
<evidence type="ECO:0000256" key="6">
    <source>
        <dbReference type="ARBA" id="ARBA00023065"/>
    </source>
</evidence>
<keyword evidence="5 12" id="KW-1133">Transmembrane helix</keyword>
<comment type="similarity">
    <text evidence="2">Belongs to the glutamate-gated ion channel (TC 1.A.10.1) family.</text>
</comment>
<keyword evidence="3" id="KW-0813">Transport</keyword>
<evidence type="ECO:0000256" key="11">
    <source>
        <dbReference type="ARBA" id="ARBA00023303"/>
    </source>
</evidence>
<keyword evidence="10" id="KW-1071">Ligand-gated ion channel</keyword>
<dbReference type="HOGENOM" id="CLU_048806_0_0_1"/>
<feature type="domain" description="Ionotropic glutamate receptor C-terminal" evidence="13">
    <location>
        <begin position="53"/>
        <end position="265"/>
    </location>
</feature>
<dbReference type="FunFam" id="3.40.190.10:FF:000155">
    <property type="entry name" value="Glutamate receptor ionotropic, NMDA 2B"/>
    <property type="match status" value="1"/>
</dbReference>
<dbReference type="GO" id="GO:0016020">
    <property type="term" value="C:membrane"/>
    <property type="evidence" value="ECO:0007669"/>
    <property type="project" value="UniProtKB-SubCell"/>
</dbReference>
<dbReference type="EMBL" id="JH430405">
    <property type="status" value="NOT_ANNOTATED_CDS"/>
    <property type="molecule type" value="Genomic_DNA"/>
</dbReference>
<dbReference type="SMART" id="SM00079">
    <property type="entry name" value="PBPe"/>
    <property type="match status" value="1"/>
</dbReference>
<evidence type="ECO:0000256" key="8">
    <source>
        <dbReference type="ARBA" id="ARBA00023170"/>
    </source>
</evidence>
<dbReference type="InterPro" id="IPR015683">
    <property type="entry name" value="Ionotropic_Glu_rcpt"/>
</dbReference>
<dbReference type="Gene3D" id="3.40.190.10">
    <property type="entry name" value="Periplasmic binding protein-like II"/>
    <property type="match status" value="2"/>
</dbReference>
<evidence type="ECO:0000256" key="12">
    <source>
        <dbReference type="SAM" id="Phobius"/>
    </source>
</evidence>